<dbReference type="GO" id="GO:0046872">
    <property type="term" value="F:metal ion binding"/>
    <property type="evidence" value="ECO:0007669"/>
    <property type="project" value="UniProtKB-KW"/>
</dbReference>
<dbReference type="GeneID" id="76834506"/>
<evidence type="ECO:0000256" key="2">
    <source>
        <dbReference type="ARBA" id="ARBA00022729"/>
    </source>
</evidence>
<keyword evidence="2" id="KW-0732">Signal</keyword>
<dbReference type="EMBL" id="CP113361">
    <property type="protein sequence ID" value="WAI02298.1"/>
    <property type="molecule type" value="Genomic_DNA"/>
</dbReference>
<dbReference type="InterPro" id="IPR005950">
    <property type="entry name" value="ModA"/>
</dbReference>
<sequence length="276" mass="29071">MKTGKTALVLLACLMMGAVLLVAGCTTTSDVTPSANAEKSITVFTAGSLKGAFTEMAAAYEDEHPGTTVVLNIDGTQALRTQVEQGARGDVFASANTKHMDALMAGGFMENDTVSGFLENRVTIALPVSNPGDIHGLADLSTPGEKVLIGTPEVPVGGYARQVLEKMAADPEYGENYTEAVMANIISEETNVNNIIAKLLIGEADAGFTYTSDVVTPAYADQLTTIPIPDEYNVVAHYPIGVLKESTDPETAEDFIAFVRSGPGGEILRTYGFEPL</sequence>
<keyword evidence="4" id="KW-1185">Reference proteome</keyword>
<dbReference type="CDD" id="cd13538">
    <property type="entry name" value="PBP2_ModA_like_1"/>
    <property type="match status" value="1"/>
</dbReference>
<gene>
    <name evidence="3" type="primary">modA</name>
    <name evidence="3" type="ORF">OU421_05350</name>
</gene>
<reference evidence="3" key="1">
    <citation type="submission" date="2022-11" db="EMBL/GenBank/DDBJ databases">
        <title>Complete genome sequence of Methanogenium organophilum DSM 3596.</title>
        <authorList>
            <person name="Chen S.-C."/>
            <person name="Lai S.-J."/>
            <person name="You Y.-T."/>
        </authorList>
    </citation>
    <scope>NUCLEOTIDE SEQUENCE</scope>
    <source>
        <strain evidence="3">DSM 3596</strain>
    </source>
</reference>
<keyword evidence="1" id="KW-0479">Metal-binding</keyword>
<evidence type="ECO:0000256" key="1">
    <source>
        <dbReference type="ARBA" id="ARBA00022723"/>
    </source>
</evidence>
<dbReference type="GO" id="GO:0015689">
    <property type="term" value="P:molybdate ion transport"/>
    <property type="evidence" value="ECO:0007669"/>
    <property type="project" value="InterPro"/>
</dbReference>
<dbReference type="GO" id="GO:0030973">
    <property type="term" value="F:molybdate ion binding"/>
    <property type="evidence" value="ECO:0007669"/>
    <property type="project" value="TreeGrafter"/>
</dbReference>
<dbReference type="PIRSF" id="PIRSF004846">
    <property type="entry name" value="ModA"/>
    <property type="match status" value="1"/>
</dbReference>
<dbReference type="NCBIfam" id="TIGR01256">
    <property type="entry name" value="modA"/>
    <property type="match status" value="1"/>
</dbReference>
<dbReference type="AlphaFoldDB" id="A0A9X9S5U6"/>
<dbReference type="PANTHER" id="PTHR30632">
    <property type="entry name" value="MOLYBDATE-BINDING PERIPLASMIC PROTEIN"/>
    <property type="match status" value="1"/>
</dbReference>
<dbReference type="Gene3D" id="3.40.190.10">
    <property type="entry name" value="Periplasmic binding protein-like II"/>
    <property type="match status" value="2"/>
</dbReference>
<dbReference type="Pfam" id="PF13531">
    <property type="entry name" value="SBP_bac_11"/>
    <property type="match status" value="1"/>
</dbReference>
<dbReference type="PANTHER" id="PTHR30632:SF0">
    <property type="entry name" value="SULFATE-BINDING PROTEIN"/>
    <property type="match status" value="1"/>
</dbReference>
<proteinExistence type="predicted"/>
<dbReference type="KEGG" id="mou:OU421_05350"/>
<dbReference type="Proteomes" id="UP001163096">
    <property type="component" value="Chromosome"/>
</dbReference>
<name>A0A9X9S5U6_METOG</name>
<evidence type="ECO:0000313" key="3">
    <source>
        <dbReference type="EMBL" id="WAI02298.1"/>
    </source>
</evidence>
<protein>
    <submittedName>
        <fullName evidence="3">Molybdate ABC transporter substrate-binding protein</fullName>
    </submittedName>
</protein>
<dbReference type="InterPro" id="IPR050682">
    <property type="entry name" value="ModA/WtpA"/>
</dbReference>
<organism evidence="3 4">
    <name type="scientific">Methanogenium organophilum</name>
    <dbReference type="NCBI Taxonomy" id="2199"/>
    <lineage>
        <taxon>Archaea</taxon>
        <taxon>Methanobacteriati</taxon>
        <taxon>Methanobacteriota</taxon>
        <taxon>Stenosarchaea group</taxon>
        <taxon>Methanomicrobia</taxon>
        <taxon>Methanomicrobiales</taxon>
        <taxon>Methanomicrobiaceae</taxon>
        <taxon>Methanogenium</taxon>
    </lineage>
</organism>
<evidence type="ECO:0000313" key="4">
    <source>
        <dbReference type="Proteomes" id="UP001163096"/>
    </source>
</evidence>
<dbReference type="PROSITE" id="PS51257">
    <property type="entry name" value="PROKAR_LIPOPROTEIN"/>
    <property type="match status" value="1"/>
</dbReference>
<dbReference type="SUPFAM" id="SSF53850">
    <property type="entry name" value="Periplasmic binding protein-like II"/>
    <property type="match status" value="1"/>
</dbReference>
<accession>A0A9X9S5U6</accession>
<dbReference type="RefSeq" id="WP_268187576.1">
    <property type="nucleotide sequence ID" value="NZ_CP113361.1"/>
</dbReference>